<gene>
    <name evidence="2" type="ORF">Syun_023061</name>
</gene>
<accession>A0AAP0F871</accession>
<comment type="caution">
    <text evidence="2">The sequence shown here is derived from an EMBL/GenBank/DDBJ whole genome shotgun (WGS) entry which is preliminary data.</text>
</comment>
<feature type="compositionally biased region" description="Acidic residues" evidence="1">
    <location>
        <begin position="82"/>
        <end position="95"/>
    </location>
</feature>
<dbReference type="AlphaFoldDB" id="A0AAP0F871"/>
<reference evidence="2 3" key="1">
    <citation type="submission" date="2024-01" db="EMBL/GenBank/DDBJ databases">
        <title>Genome assemblies of Stephania.</title>
        <authorList>
            <person name="Yang L."/>
        </authorList>
    </citation>
    <scope>NUCLEOTIDE SEQUENCE [LARGE SCALE GENOMIC DNA]</scope>
    <source>
        <strain evidence="2">YNDBR</strain>
        <tissue evidence="2">Leaf</tissue>
    </source>
</reference>
<evidence type="ECO:0000313" key="2">
    <source>
        <dbReference type="EMBL" id="KAK9107050.1"/>
    </source>
</evidence>
<feature type="region of interest" description="Disordered" evidence="1">
    <location>
        <begin position="66"/>
        <end position="95"/>
    </location>
</feature>
<evidence type="ECO:0000256" key="1">
    <source>
        <dbReference type="SAM" id="MobiDB-lite"/>
    </source>
</evidence>
<dbReference type="EMBL" id="JBBNAF010000010">
    <property type="protein sequence ID" value="KAK9107050.1"/>
    <property type="molecule type" value="Genomic_DNA"/>
</dbReference>
<feature type="compositionally biased region" description="Basic and acidic residues" evidence="1">
    <location>
        <begin position="1"/>
        <end position="24"/>
    </location>
</feature>
<sequence length="249" mass="28995">MTETGATRRRDRETARPRQRERPDLGFGLGGLEELHSSSSEVGDARGVVFPCQMWLKVHVQMAGSGKSSGLREEKGNRNYNTEDEEEREEVEELEEEIPMGERNYVIEKENFFNENAYEKFRNDLVNDRKLISVMGFNVKNELTYRPRILDIIEASLQYYEIVNYKVALFYYIVMRLGYLDVEKIIYESIRSSITTKKNDGLPFPLMILTSCKADLVNMAELDIDILLEKEIMDEVIKRYGRVNGYEDT</sequence>
<proteinExistence type="predicted"/>
<keyword evidence="3" id="KW-1185">Reference proteome</keyword>
<protein>
    <submittedName>
        <fullName evidence="2">Uncharacterized protein</fullName>
    </submittedName>
</protein>
<organism evidence="2 3">
    <name type="scientific">Stephania yunnanensis</name>
    <dbReference type="NCBI Taxonomy" id="152371"/>
    <lineage>
        <taxon>Eukaryota</taxon>
        <taxon>Viridiplantae</taxon>
        <taxon>Streptophyta</taxon>
        <taxon>Embryophyta</taxon>
        <taxon>Tracheophyta</taxon>
        <taxon>Spermatophyta</taxon>
        <taxon>Magnoliopsida</taxon>
        <taxon>Ranunculales</taxon>
        <taxon>Menispermaceae</taxon>
        <taxon>Menispermoideae</taxon>
        <taxon>Cissampelideae</taxon>
        <taxon>Stephania</taxon>
    </lineage>
</organism>
<name>A0AAP0F871_9MAGN</name>
<feature type="region of interest" description="Disordered" evidence="1">
    <location>
        <begin position="1"/>
        <end position="41"/>
    </location>
</feature>
<evidence type="ECO:0000313" key="3">
    <source>
        <dbReference type="Proteomes" id="UP001420932"/>
    </source>
</evidence>
<dbReference type="Proteomes" id="UP001420932">
    <property type="component" value="Unassembled WGS sequence"/>
</dbReference>